<evidence type="ECO:0000256" key="14">
    <source>
        <dbReference type="ARBA" id="ARBA00022679"/>
    </source>
</evidence>
<evidence type="ECO:0000256" key="22">
    <source>
        <dbReference type="ARBA" id="ARBA00023159"/>
    </source>
</evidence>
<dbReference type="GO" id="GO:0000408">
    <property type="term" value="C:EKC/KEOPS complex"/>
    <property type="evidence" value="ECO:0007669"/>
    <property type="project" value="TreeGrafter"/>
</dbReference>
<dbReference type="FunFam" id="1.10.510.10:FF:000745">
    <property type="entry name" value="Serine/threonine-protein kinase BUD32"/>
    <property type="match status" value="1"/>
</dbReference>
<evidence type="ECO:0000256" key="7">
    <source>
        <dbReference type="ARBA" id="ARBA00012513"/>
    </source>
</evidence>
<keyword evidence="16" id="KW-0547">Nucleotide-binding</keyword>
<evidence type="ECO:0000256" key="13">
    <source>
        <dbReference type="ARBA" id="ARBA00022553"/>
    </source>
</evidence>
<dbReference type="InterPro" id="IPR000719">
    <property type="entry name" value="Prot_kinase_dom"/>
</dbReference>
<keyword evidence="12" id="KW-0723">Serine/threonine-protein kinase</keyword>
<dbReference type="EMBL" id="KV454015">
    <property type="protein sequence ID" value="ODV95045.1"/>
    <property type="molecule type" value="Genomic_DNA"/>
</dbReference>
<evidence type="ECO:0000256" key="6">
    <source>
        <dbReference type="ARBA" id="ARBA00011534"/>
    </source>
</evidence>
<evidence type="ECO:0000256" key="20">
    <source>
        <dbReference type="ARBA" id="ARBA00022895"/>
    </source>
</evidence>
<evidence type="ECO:0000256" key="5">
    <source>
        <dbReference type="ARBA" id="ARBA00010630"/>
    </source>
</evidence>
<dbReference type="GO" id="GO:0005829">
    <property type="term" value="C:cytosol"/>
    <property type="evidence" value="ECO:0007669"/>
    <property type="project" value="TreeGrafter"/>
</dbReference>
<dbReference type="PROSITE" id="PS50011">
    <property type="entry name" value="PROTEIN_KINASE_DOM"/>
    <property type="match status" value="1"/>
</dbReference>
<evidence type="ECO:0000256" key="3">
    <source>
        <dbReference type="ARBA" id="ARBA00004496"/>
    </source>
</evidence>
<evidence type="ECO:0000256" key="4">
    <source>
        <dbReference type="ARBA" id="ARBA00004574"/>
    </source>
</evidence>
<keyword evidence="23" id="KW-0804">Transcription</keyword>
<keyword evidence="13" id="KW-0597">Phosphoprotein</keyword>
<keyword evidence="21" id="KW-0805">Transcription regulation</keyword>
<evidence type="ECO:0000256" key="15">
    <source>
        <dbReference type="ARBA" id="ARBA00022694"/>
    </source>
</evidence>
<keyword evidence="15" id="KW-0819">tRNA processing</keyword>
<evidence type="ECO:0000256" key="1">
    <source>
        <dbReference type="ARBA" id="ARBA00003747"/>
    </source>
</evidence>
<evidence type="ECO:0000256" key="10">
    <source>
        <dbReference type="ARBA" id="ARBA00022454"/>
    </source>
</evidence>
<keyword evidence="18" id="KW-0378">Hydrolase</keyword>
<comment type="similarity">
    <text evidence="5">Belongs to the protein kinase superfamily. BUD32 family.</text>
</comment>
<evidence type="ECO:0000256" key="28">
    <source>
        <dbReference type="ARBA" id="ARBA00048679"/>
    </source>
</evidence>
<evidence type="ECO:0000256" key="19">
    <source>
        <dbReference type="ARBA" id="ARBA00022840"/>
    </source>
</evidence>
<reference evidence="31" key="1">
    <citation type="submission" date="2016-05" db="EMBL/GenBank/DDBJ databases">
        <title>Comparative genomics of biotechnologically important yeasts.</title>
        <authorList>
            <consortium name="DOE Joint Genome Institute"/>
            <person name="Riley R."/>
            <person name="Haridas S."/>
            <person name="Wolfe K.H."/>
            <person name="Lopes M.R."/>
            <person name="Hittinger C.T."/>
            <person name="Goker M."/>
            <person name="Salamov A."/>
            <person name="Wisecaver J."/>
            <person name="Long T.M."/>
            <person name="Aerts A.L."/>
            <person name="Barry K."/>
            <person name="Choi C."/>
            <person name="Clum A."/>
            <person name="Coughlan A.Y."/>
            <person name="Deshpande S."/>
            <person name="Douglass A.P."/>
            <person name="Hanson S.J."/>
            <person name="Klenk H.-P."/>
            <person name="Labutti K."/>
            <person name="Lapidus A."/>
            <person name="Lindquist E."/>
            <person name="Lipzen A."/>
            <person name="Meier-Kolthoff J.P."/>
            <person name="Ohm R.A."/>
            <person name="Otillar R.P."/>
            <person name="Pangilinan J."/>
            <person name="Peng Y."/>
            <person name="Rokas A."/>
            <person name="Rosa C.A."/>
            <person name="Scheuner C."/>
            <person name="Sibirny A.A."/>
            <person name="Slot J.C."/>
            <person name="Stielow J.B."/>
            <person name="Sun H."/>
            <person name="Kurtzman C.P."/>
            <person name="Blackwell M."/>
            <person name="Grigoriev I.V."/>
            <person name="Jeffries T.W."/>
        </authorList>
    </citation>
    <scope>NUCLEOTIDE SEQUENCE [LARGE SCALE GENOMIC DNA]</scope>
    <source>
        <strain evidence="31">NRRL Y-2460</strain>
    </source>
</reference>
<dbReference type="PANTHER" id="PTHR12209">
    <property type="entry name" value="NON-SPECIFIC SERINE/THREONINE PROTEIN KINASE"/>
    <property type="match status" value="1"/>
</dbReference>
<evidence type="ECO:0000256" key="25">
    <source>
        <dbReference type="ARBA" id="ARBA00030980"/>
    </source>
</evidence>
<feature type="domain" description="Protein kinase" evidence="29">
    <location>
        <begin position="15"/>
        <end position="441"/>
    </location>
</feature>
<evidence type="ECO:0000256" key="17">
    <source>
        <dbReference type="ARBA" id="ARBA00022777"/>
    </source>
</evidence>
<keyword evidence="20" id="KW-0779">Telomere</keyword>
<evidence type="ECO:0000256" key="23">
    <source>
        <dbReference type="ARBA" id="ARBA00023163"/>
    </source>
</evidence>
<dbReference type="Gene3D" id="1.10.510.10">
    <property type="entry name" value="Transferase(Phosphotransferase) domain 1"/>
    <property type="match status" value="1"/>
</dbReference>
<keyword evidence="31" id="KW-1185">Reference proteome</keyword>
<evidence type="ECO:0000256" key="16">
    <source>
        <dbReference type="ARBA" id="ARBA00022741"/>
    </source>
</evidence>
<dbReference type="AlphaFoldDB" id="A0A1E4TTH7"/>
<dbReference type="SUPFAM" id="SSF56112">
    <property type="entry name" value="Protein kinase-like (PK-like)"/>
    <property type="match status" value="1"/>
</dbReference>
<dbReference type="EC" id="2.7.11.1" evidence="7"/>
<comment type="subunit">
    <text evidence="6">Component of the EKC/KEOPS complex composed of at least BUD32, CGI121, GON7, KAE1 and PCC1; the whole complex dimerizes.</text>
</comment>
<dbReference type="InterPro" id="IPR022495">
    <property type="entry name" value="Bud32"/>
</dbReference>
<evidence type="ECO:0000313" key="30">
    <source>
        <dbReference type="EMBL" id="ODV95045.1"/>
    </source>
</evidence>
<comment type="catalytic activity">
    <reaction evidence="28">
        <text>L-seryl-[protein] + ATP = O-phospho-L-seryl-[protein] + ADP + H(+)</text>
        <dbReference type="Rhea" id="RHEA:17989"/>
        <dbReference type="Rhea" id="RHEA-COMP:9863"/>
        <dbReference type="Rhea" id="RHEA-COMP:11604"/>
        <dbReference type="ChEBI" id="CHEBI:15378"/>
        <dbReference type="ChEBI" id="CHEBI:29999"/>
        <dbReference type="ChEBI" id="CHEBI:30616"/>
        <dbReference type="ChEBI" id="CHEBI:83421"/>
        <dbReference type="ChEBI" id="CHEBI:456216"/>
        <dbReference type="EC" id="2.7.11.1"/>
    </reaction>
</comment>
<keyword evidence="17" id="KW-0418">Kinase</keyword>
<dbReference type="Pfam" id="PF06293">
    <property type="entry name" value="Kdo"/>
    <property type="match status" value="1"/>
</dbReference>
<dbReference type="InterPro" id="IPR011009">
    <property type="entry name" value="Kinase-like_dom_sf"/>
</dbReference>
<evidence type="ECO:0000256" key="12">
    <source>
        <dbReference type="ARBA" id="ARBA00022527"/>
    </source>
</evidence>
<name>A0A1E4TTH7_PACTA</name>
<dbReference type="GO" id="GO:0005524">
    <property type="term" value="F:ATP binding"/>
    <property type="evidence" value="ECO:0007669"/>
    <property type="project" value="UniProtKB-KW"/>
</dbReference>
<dbReference type="InterPro" id="IPR008266">
    <property type="entry name" value="Tyr_kinase_AS"/>
</dbReference>
<keyword evidence="22" id="KW-0010">Activator</keyword>
<accession>A0A1E4TTH7</accession>
<dbReference type="OrthoDB" id="3399at2759"/>
<comment type="function">
    <text evidence="1">Component of the EKC/KEOPS complex that is required for the formation of a threonylcarbamoyl group on adenosine at position 37 (t(6)A37) in tRNAs that read codons beginning with adenine. The complex is probably involved in the transfer of the threonylcarbamoyl moiety of threonylcarbamoyl-AMP (TC-AMP) to the N6 group of A37. BUD32 has ATPase activity in the context of the EKC/KEOPS complex and likely plays a supporting role to the catalytic subunit KAE1. The EKC/KEOPS complex also promotes both telomere uncapping and telomere elongation. The complex is required for efficient recruitment of transcriptional coactivators.</text>
</comment>
<evidence type="ECO:0000256" key="9">
    <source>
        <dbReference type="ARBA" id="ARBA00019973"/>
    </source>
</evidence>
<evidence type="ECO:0000256" key="21">
    <source>
        <dbReference type="ARBA" id="ARBA00023015"/>
    </source>
</evidence>
<evidence type="ECO:0000256" key="26">
    <source>
        <dbReference type="ARBA" id="ARBA00033194"/>
    </source>
</evidence>
<evidence type="ECO:0000256" key="11">
    <source>
        <dbReference type="ARBA" id="ARBA00022490"/>
    </source>
</evidence>
<evidence type="ECO:0000256" key="8">
    <source>
        <dbReference type="ARBA" id="ARBA00013948"/>
    </source>
</evidence>
<gene>
    <name evidence="30" type="ORF">PACTADRAFT_34785</name>
</gene>
<evidence type="ECO:0000256" key="24">
    <source>
        <dbReference type="ARBA" id="ARBA00023242"/>
    </source>
</evidence>
<dbReference type="Gene3D" id="3.30.200.20">
    <property type="entry name" value="Phosphorylase Kinase, domain 1"/>
    <property type="match status" value="1"/>
</dbReference>
<dbReference type="GO" id="GO:0004674">
    <property type="term" value="F:protein serine/threonine kinase activity"/>
    <property type="evidence" value="ECO:0007669"/>
    <property type="project" value="UniProtKB-KW"/>
</dbReference>
<dbReference type="GO" id="GO:0008033">
    <property type="term" value="P:tRNA processing"/>
    <property type="evidence" value="ECO:0007669"/>
    <property type="project" value="UniProtKB-KW"/>
</dbReference>
<comment type="subcellular location">
    <subcellularLocation>
        <location evidence="4">Chromosome</location>
        <location evidence="4">Telomere</location>
    </subcellularLocation>
    <subcellularLocation>
        <location evidence="3">Cytoplasm</location>
    </subcellularLocation>
    <subcellularLocation>
        <location evidence="2">Nucleus</location>
    </subcellularLocation>
</comment>
<dbReference type="GO" id="GO:0016787">
    <property type="term" value="F:hydrolase activity"/>
    <property type="evidence" value="ECO:0007669"/>
    <property type="project" value="UniProtKB-KW"/>
</dbReference>
<keyword evidence="11" id="KW-0963">Cytoplasm</keyword>
<evidence type="ECO:0000256" key="2">
    <source>
        <dbReference type="ARBA" id="ARBA00004123"/>
    </source>
</evidence>
<evidence type="ECO:0000256" key="18">
    <source>
        <dbReference type="ARBA" id="ARBA00022801"/>
    </source>
</evidence>
<dbReference type="GO" id="GO:0070525">
    <property type="term" value="P:tRNA threonylcarbamoyladenosine metabolic process"/>
    <property type="evidence" value="ECO:0007669"/>
    <property type="project" value="TreeGrafter"/>
</dbReference>
<keyword evidence="19" id="KW-0067">ATP-binding</keyword>
<dbReference type="NCBIfam" id="TIGR03724">
    <property type="entry name" value="arch_bud32"/>
    <property type="match status" value="1"/>
</dbReference>
<dbReference type="PANTHER" id="PTHR12209:SF0">
    <property type="entry name" value="EKC_KEOPS COMPLEX SUBUNIT TP53RK"/>
    <property type="match status" value="1"/>
</dbReference>
<evidence type="ECO:0000256" key="27">
    <source>
        <dbReference type="ARBA" id="ARBA00047899"/>
    </source>
</evidence>
<evidence type="ECO:0000259" key="29">
    <source>
        <dbReference type="PROSITE" id="PS50011"/>
    </source>
</evidence>
<sequence length="557" mass="64792">MSSEIIAEGEKHLKNIPLEVISQGAEALIFRTSVHPYLPDGISPALFKNSSSYIIKYRPKKKYRHPILDVQITKSRTISEAKFLQRLFQLNIRAPKLISVDAANGIIWMEDIAEKLPNENPSSLKNWLWFLEQKSEQDGSGCSTDLVVEQLMINVGKSVGEIHLNDIVHGDLTSSNILLVADDDGVWNPTLIDFGLSSVSALVEDKAVDLYVLERALLSTHPVYSKLYNEWLLKGYEEIYKEGNKAKKCKEVFRRLEDVRLRGRKRNLFIYMTMENKNYDFILKAEQDLYPIIVRRLLISKRHLNKTYSKDKLNLLELDNWKNYKLPELLYERYKINKGKLWLEKDELVKLVDWKLAKGKFRPTLKKLVFSNDSQLIIKITKEAFDIQFCEEICQDNYEQFLKKALEKLCELRGIGPATASLILSLTNEIEMKNSIVPPFFSDESFLWFNGKTDSKIKYNLKEYFGLFLKPMEKIAADLNIKDLNIIEKGIWSLKMYDIFYKNGELETLETLDTSDTDDIRKMSFTIEDWMLSYSKPTSEIPEIKENTDSNKRRKIK</sequence>
<keyword evidence="14" id="KW-0808">Transferase</keyword>
<dbReference type="STRING" id="669874.A0A1E4TTH7"/>
<dbReference type="Proteomes" id="UP000094236">
    <property type="component" value="Unassembled WGS sequence"/>
</dbReference>
<dbReference type="GO" id="GO:0000781">
    <property type="term" value="C:chromosome, telomeric region"/>
    <property type="evidence" value="ECO:0007669"/>
    <property type="project" value="UniProtKB-SubCell"/>
</dbReference>
<proteinExistence type="inferred from homology"/>
<keyword evidence="10" id="KW-0158">Chromosome</keyword>
<protein>
    <recommendedName>
        <fullName evidence="9">EKC/KEOPS complex subunit BUD32</fullName>
        <ecNumber evidence="7">2.7.11.1</ecNumber>
    </recommendedName>
    <alternativeName>
        <fullName evidence="25 26">Atypical Serine/threonine protein kinase BUD32</fullName>
    </alternativeName>
    <alternativeName>
        <fullName evidence="8">EKC/KEOPS complex subunit bud32</fullName>
    </alternativeName>
</protein>
<comment type="catalytic activity">
    <reaction evidence="27">
        <text>L-threonyl-[protein] + ATP = O-phospho-L-threonyl-[protein] + ADP + H(+)</text>
        <dbReference type="Rhea" id="RHEA:46608"/>
        <dbReference type="Rhea" id="RHEA-COMP:11060"/>
        <dbReference type="Rhea" id="RHEA-COMP:11605"/>
        <dbReference type="ChEBI" id="CHEBI:15378"/>
        <dbReference type="ChEBI" id="CHEBI:30013"/>
        <dbReference type="ChEBI" id="CHEBI:30616"/>
        <dbReference type="ChEBI" id="CHEBI:61977"/>
        <dbReference type="ChEBI" id="CHEBI:456216"/>
        <dbReference type="EC" id="2.7.11.1"/>
    </reaction>
</comment>
<evidence type="ECO:0000313" key="31">
    <source>
        <dbReference type="Proteomes" id="UP000094236"/>
    </source>
</evidence>
<keyword evidence="24" id="KW-0539">Nucleus</keyword>
<organism evidence="30 31">
    <name type="scientific">Pachysolen tannophilus NRRL Y-2460</name>
    <dbReference type="NCBI Taxonomy" id="669874"/>
    <lineage>
        <taxon>Eukaryota</taxon>
        <taxon>Fungi</taxon>
        <taxon>Dikarya</taxon>
        <taxon>Ascomycota</taxon>
        <taxon>Saccharomycotina</taxon>
        <taxon>Pichiomycetes</taxon>
        <taxon>Pachysolenaceae</taxon>
        <taxon>Pachysolen</taxon>
    </lineage>
</organism>
<dbReference type="PROSITE" id="PS00109">
    <property type="entry name" value="PROTEIN_KINASE_TYR"/>
    <property type="match status" value="1"/>
</dbReference>
<dbReference type="GO" id="GO:0005634">
    <property type="term" value="C:nucleus"/>
    <property type="evidence" value="ECO:0007669"/>
    <property type="project" value="UniProtKB-SubCell"/>
</dbReference>